<dbReference type="EMBL" id="POSP01000003">
    <property type="protein sequence ID" value="PND37595.1"/>
    <property type="molecule type" value="Genomic_DNA"/>
</dbReference>
<evidence type="ECO:0000313" key="8">
    <source>
        <dbReference type="EMBL" id="PND37595.1"/>
    </source>
</evidence>
<keyword evidence="9" id="KW-1185">Reference proteome</keyword>
<evidence type="ECO:0000256" key="3">
    <source>
        <dbReference type="ARBA" id="ARBA00022692"/>
    </source>
</evidence>
<dbReference type="InterPro" id="IPR034746">
    <property type="entry name" value="POTRA"/>
</dbReference>
<evidence type="ECO:0000256" key="6">
    <source>
        <dbReference type="ARBA" id="ARBA00023237"/>
    </source>
</evidence>
<feature type="domain" description="POTRA" evidence="7">
    <location>
        <begin position="236"/>
        <end position="310"/>
    </location>
</feature>
<dbReference type="PROSITE" id="PS51779">
    <property type="entry name" value="POTRA"/>
    <property type="match status" value="1"/>
</dbReference>
<keyword evidence="5" id="KW-0472">Membrane</keyword>
<dbReference type="RefSeq" id="WP_102767514.1">
    <property type="nucleotide sequence ID" value="NZ_POSP01000003.1"/>
</dbReference>
<dbReference type="Gene3D" id="2.40.160.50">
    <property type="entry name" value="membrane protein fhac: a member of the omp85/tpsb transporter family"/>
    <property type="match status" value="1"/>
</dbReference>
<dbReference type="Gene3D" id="3.10.20.310">
    <property type="entry name" value="membrane protein fhac"/>
    <property type="match status" value="2"/>
</dbReference>
<dbReference type="Proteomes" id="UP000235916">
    <property type="component" value="Unassembled WGS sequence"/>
</dbReference>
<dbReference type="PROSITE" id="PS51257">
    <property type="entry name" value="PROKAR_LIPOPROTEIN"/>
    <property type="match status" value="1"/>
</dbReference>
<dbReference type="AlphaFoldDB" id="A0A2N8KVV9"/>
<evidence type="ECO:0000256" key="2">
    <source>
        <dbReference type="ARBA" id="ARBA00022452"/>
    </source>
</evidence>
<accession>A0A2N8KVV9</accession>
<protein>
    <submittedName>
        <fullName evidence="8">Outer membrane protein assembly factor</fullName>
    </submittedName>
</protein>
<keyword evidence="2" id="KW-1134">Transmembrane beta strand</keyword>
<proteinExistence type="predicted"/>
<evidence type="ECO:0000256" key="4">
    <source>
        <dbReference type="ARBA" id="ARBA00022729"/>
    </source>
</evidence>
<gene>
    <name evidence="8" type="ORF">C1O66_08700</name>
</gene>
<organism evidence="8 9">
    <name type="scientific">Kinneretia aquatilis</name>
    <dbReference type="NCBI Taxonomy" id="2070761"/>
    <lineage>
        <taxon>Bacteria</taxon>
        <taxon>Pseudomonadati</taxon>
        <taxon>Pseudomonadota</taxon>
        <taxon>Betaproteobacteria</taxon>
        <taxon>Burkholderiales</taxon>
        <taxon>Sphaerotilaceae</taxon>
        <taxon>Roseateles</taxon>
    </lineage>
</organism>
<dbReference type="GO" id="GO:0019867">
    <property type="term" value="C:outer membrane"/>
    <property type="evidence" value="ECO:0007669"/>
    <property type="project" value="InterPro"/>
</dbReference>
<evidence type="ECO:0000256" key="1">
    <source>
        <dbReference type="ARBA" id="ARBA00004370"/>
    </source>
</evidence>
<evidence type="ECO:0000313" key="9">
    <source>
        <dbReference type="Proteomes" id="UP000235916"/>
    </source>
</evidence>
<comment type="caution">
    <text evidence="8">The sequence shown here is derived from an EMBL/GenBank/DDBJ whole genome shotgun (WGS) entry which is preliminary data.</text>
</comment>
<dbReference type="PANTHER" id="PTHR12815">
    <property type="entry name" value="SORTING AND ASSEMBLY MACHINERY SAMM50 PROTEIN FAMILY MEMBER"/>
    <property type="match status" value="1"/>
</dbReference>
<sequence length="623" mass="67977">MSHTLPRLLRGALLFAAAGLSGCASISSLWKNEPPPASAAPGAAADAAPVRLVAEYDLVVEAPGDLRDLLQEHLDLARFRSAPEDQRLSRQELGRLIQAAPQQAQALLETEGFFNAQVQVSRNEGSPVVVTVKVEPGPQTRVKALQIEFAGALAPDQPAVAGADLAALRERLQGQWSLGLGQGFSQPRWSQAKNELLATARARGFPLATLDTHSARIDAETQSAELDLKLDSGPLFRLGELQIEGLKYQPRSSVERLAGFSVGQPYTEQLLLDFQERLVRTTLFDSVNVDIQPLSDPPEAAPVHIKLREAPRQQLTASIGYDTGSGPRLGADYIHRRPFGLDLRARSKLKLSQNNSSYDLELSSHPQPDMQRNVGALFLERKVDDNKTTVNLRARVGRTRETERQDRTYYLELLRARETDPQGTISAGAASANVQWIHRRLDSPLTPTRGYSASLLLGVGRADSSEARNGGFLRSHVRLQAYQPLPGGWFGSARSEWGQVFASQEVGLPEKLRFRTGGDDTVRGYGLDDLGPRDADGNATGGRILWNGSVELAHGLTASMPALLGAVFVDAGQAAQHWRDLKPSIGYGFGMRYRSPLGTLRLDLARGQETQKWRLHFSVGIAL</sequence>
<evidence type="ECO:0000259" key="7">
    <source>
        <dbReference type="PROSITE" id="PS51779"/>
    </source>
</evidence>
<keyword evidence="4" id="KW-0732">Signal</keyword>
<comment type="subcellular location">
    <subcellularLocation>
        <location evidence="1">Membrane</location>
    </subcellularLocation>
</comment>
<dbReference type="OrthoDB" id="9769707at2"/>
<name>A0A2N8KVV9_9BURK</name>
<keyword evidence="6" id="KW-0998">Cell outer membrane</keyword>
<dbReference type="Pfam" id="PF01103">
    <property type="entry name" value="Omp85"/>
    <property type="match status" value="1"/>
</dbReference>
<dbReference type="PANTHER" id="PTHR12815:SF47">
    <property type="entry name" value="TRANSLOCATION AND ASSEMBLY MODULE SUBUNIT TAMA"/>
    <property type="match status" value="1"/>
</dbReference>
<keyword evidence="3" id="KW-0812">Transmembrane</keyword>
<dbReference type="InterPro" id="IPR039910">
    <property type="entry name" value="D15-like"/>
</dbReference>
<evidence type="ECO:0000256" key="5">
    <source>
        <dbReference type="ARBA" id="ARBA00023136"/>
    </source>
</evidence>
<dbReference type="InterPro" id="IPR000184">
    <property type="entry name" value="Bac_surfAg_D15"/>
</dbReference>
<reference evidence="8 9" key="1">
    <citation type="submission" date="2018-01" db="EMBL/GenBank/DDBJ databases">
        <title>Draft genome sequence of Paucibacter aquatile CR182 isolated from freshwater of the Nakdong River.</title>
        <authorList>
            <person name="Choi A."/>
            <person name="Chung E.J."/>
        </authorList>
    </citation>
    <scope>NUCLEOTIDE SEQUENCE [LARGE SCALE GENOMIC DNA]</scope>
    <source>
        <strain evidence="8 9">CR182</strain>
    </source>
</reference>